<dbReference type="GO" id="GO:0005262">
    <property type="term" value="F:calcium channel activity"/>
    <property type="evidence" value="ECO:0007669"/>
    <property type="project" value="InterPro"/>
</dbReference>
<dbReference type="GO" id="GO:0016020">
    <property type="term" value="C:membrane"/>
    <property type="evidence" value="ECO:0007669"/>
    <property type="project" value="InterPro"/>
</dbReference>
<dbReference type="InterPro" id="IPR015925">
    <property type="entry name" value="Ryanodine_IP3_receptor"/>
</dbReference>
<dbReference type="PANTHER" id="PTHR13715">
    <property type="entry name" value="RYANODINE RECEPTOR AND IP3 RECEPTOR"/>
    <property type="match status" value="1"/>
</dbReference>
<dbReference type="PANTHER" id="PTHR13715:SF99">
    <property type="entry name" value="INOSITOL 1,4,5-TRISPHOSPHATE RECEPTOR-LIKE PROTEIN A"/>
    <property type="match status" value="1"/>
</dbReference>
<dbReference type="InterPro" id="IPR000699">
    <property type="entry name" value="RIH_dom"/>
</dbReference>
<evidence type="ECO:0000313" key="3">
    <source>
        <dbReference type="Proteomes" id="UP000828390"/>
    </source>
</evidence>
<dbReference type="AlphaFoldDB" id="A0A9D4GVF9"/>
<dbReference type="Proteomes" id="UP000828390">
    <property type="component" value="Unassembled WGS sequence"/>
</dbReference>
<reference evidence="2" key="2">
    <citation type="submission" date="2020-11" db="EMBL/GenBank/DDBJ databases">
        <authorList>
            <person name="McCartney M.A."/>
            <person name="Auch B."/>
            <person name="Kono T."/>
            <person name="Mallez S."/>
            <person name="Becker A."/>
            <person name="Gohl D.M."/>
            <person name="Silverstein K.A.T."/>
            <person name="Koren S."/>
            <person name="Bechman K.B."/>
            <person name="Herman A."/>
            <person name="Abrahante J.E."/>
            <person name="Garbe J."/>
        </authorList>
    </citation>
    <scope>NUCLEOTIDE SEQUENCE</scope>
    <source>
        <strain evidence="2">Duluth1</strain>
        <tissue evidence="2">Whole animal</tissue>
    </source>
</reference>
<protein>
    <recommendedName>
        <fullName evidence="1">RIH domain-containing protein</fullName>
    </recommendedName>
</protein>
<feature type="domain" description="RIH" evidence="1">
    <location>
        <begin position="186"/>
        <end position="227"/>
    </location>
</feature>
<sequence>MEQDNFDLHIPMDEFPLEGVPDEQNIILILYTYMIGKSRKNALYFAKYIEFFQTQFTQKGGIGLNVAQMIRKIVDRISHSQIDEFVRLLQCSQIDELVRLLQCSQIDEFVRLLQCSKFVRLLQCSQFVRLLQCSQFVRLLQWSQFVRLLQCSQFVRLLQCSQFVRLLQCSQFVRLLQCIQFVHLLQCSQFVRLLQYSQNYRFLDLLHVLCVCDDVAIPNNQTYIVERWMLCEQKGIFATARGQDINRQPNILYISTDGNKTWLALHEFVDERHPQYDKDKHDFLLHQLDLYIALCKGRNDFAINIITKEMRFMTWEETFLALRSDILPDAIRAKYCDITTMYVRLRVSRCAWEEVLSEFLPLSECIRIDPSEKAIYAVEDYTILVVGTITFCSTLKIK</sequence>
<gene>
    <name evidence="2" type="ORF">DPMN_126297</name>
</gene>
<dbReference type="EMBL" id="JAIWYP010000005">
    <property type="protein sequence ID" value="KAH3824461.1"/>
    <property type="molecule type" value="Genomic_DNA"/>
</dbReference>
<comment type="caution">
    <text evidence="2">The sequence shown here is derived from an EMBL/GenBank/DDBJ whole genome shotgun (WGS) entry which is preliminary data.</text>
</comment>
<dbReference type="Pfam" id="PF01365">
    <property type="entry name" value="RYDR_ITPR"/>
    <property type="match status" value="1"/>
</dbReference>
<evidence type="ECO:0000313" key="2">
    <source>
        <dbReference type="EMBL" id="KAH3824461.1"/>
    </source>
</evidence>
<proteinExistence type="predicted"/>
<accession>A0A9D4GVF9</accession>
<keyword evidence="3" id="KW-1185">Reference proteome</keyword>
<evidence type="ECO:0000259" key="1">
    <source>
        <dbReference type="Pfam" id="PF01365"/>
    </source>
</evidence>
<reference evidence="2" key="1">
    <citation type="journal article" date="2019" name="bioRxiv">
        <title>The Genome of the Zebra Mussel, Dreissena polymorpha: A Resource for Invasive Species Research.</title>
        <authorList>
            <person name="McCartney M.A."/>
            <person name="Auch B."/>
            <person name="Kono T."/>
            <person name="Mallez S."/>
            <person name="Zhang Y."/>
            <person name="Obille A."/>
            <person name="Becker A."/>
            <person name="Abrahante J.E."/>
            <person name="Garbe J."/>
            <person name="Badalamenti J.P."/>
            <person name="Herman A."/>
            <person name="Mangelson H."/>
            <person name="Liachko I."/>
            <person name="Sullivan S."/>
            <person name="Sone E.D."/>
            <person name="Koren S."/>
            <person name="Silverstein K.A.T."/>
            <person name="Beckman K.B."/>
            <person name="Gohl D.M."/>
        </authorList>
    </citation>
    <scope>NUCLEOTIDE SEQUENCE</scope>
    <source>
        <strain evidence="2">Duluth1</strain>
        <tissue evidence="2">Whole animal</tissue>
    </source>
</reference>
<organism evidence="2 3">
    <name type="scientific">Dreissena polymorpha</name>
    <name type="common">Zebra mussel</name>
    <name type="synonym">Mytilus polymorpha</name>
    <dbReference type="NCBI Taxonomy" id="45954"/>
    <lineage>
        <taxon>Eukaryota</taxon>
        <taxon>Metazoa</taxon>
        <taxon>Spiralia</taxon>
        <taxon>Lophotrochozoa</taxon>
        <taxon>Mollusca</taxon>
        <taxon>Bivalvia</taxon>
        <taxon>Autobranchia</taxon>
        <taxon>Heteroconchia</taxon>
        <taxon>Euheterodonta</taxon>
        <taxon>Imparidentia</taxon>
        <taxon>Neoheterodontei</taxon>
        <taxon>Myida</taxon>
        <taxon>Dreissenoidea</taxon>
        <taxon>Dreissenidae</taxon>
        <taxon>Dreissena</taxon>
    </lineage>
</organism>
<name>A0A9D4GVF9_DREPO</name>